<evidence type="ECO:0000256" key="4">
    <source>
        <dbReference type="ARBA" id="ARBA00047778"/>
    </source>
</evidence>
<keyword evidence="3 6" id="KW-0378">Hydrolase</keyword>
<dbReference type="InterPro" id="IPR036463">
    <property type="entry name" value="Urease_gamma_sf"/>
</dbReference>
<dbReference type="Gene3D" id="2.10.150.10">
    <property type="entry name" value="Urease, beta subunit"/>
    <property type="match status" value="1"/>
</dbReference>
<dbReference type="InterPro" id="IPR008223">
    <property type="entry name" value="Urease_gamma-beta_su"/>
</dbReference>
<dbReference type="SUPFAM" id="SSF54111">
    <property type="entry name" value="Urease, gamma-subunit"/>
    <property type="match status" value="1"/>
</dbReference>
<dbReference type="NCBIfam" id="NF009712">
    <property type="entry name" value="PRK13241.1"/>
    <property type="match status" value="1"/>
</dbReference>
<evidence type="ECO:0000256" key="5">
    <source>
        <dbReference type="SAM" id="MobiDB-lite"/>
    </source>
</evidence>
<dbReference type="CDD" id="cd00407">
    <property type="entry name" value="Urease_beta"/>
    <property type="match status" value="1"/>
</dbReference>
<evidence type="ECO:0000313" key="6">
    <source>
        <dbReference type="EMBL" id="MBN8230578.1"/>
    </source>
</evidence>
<dbReference type="InterPro" id="IPR002019">
    <property type="entry name" value="Urease_beta-like"/>
</dbReference>
<feature type="compositionally biased region" description="Acidic residues" evidence="5">
    <location>
        <begin position="255"/>
        <end position="267"/>
    </location>
</feature>
<proteinExistence type="predicted"/>
<dbReference type="Pfam" id="PF00547">
    <property type="entry name" value="Urease_gamma"/>
    <property type="match status" value="1"/>
</dbReference>
<reference evidence="6 7" key="1">
    <citation type="submission" date="2021-02" db="EMBL/GenBank/DDBJ databases">
        <title>De Novo genome assembly of isolated myxobacteria.</title>
        <authorList>
            <person name="Stevens D.C."/>
        </authorList>
    </citation>
    <scope>NUCLEOTIDE SEQUENCE [LARGE SCALE GENOMIC DNA]</scope>
    <source>
        <strain evidence="6 7">ATCC 29039</strain>
    </source>
</reference>
<comment type="caution">
    <text evidence="6">The sequence shown here is derived from an EMBL/GenBank/DDBJ whole genome shotgun (WGS) entry which is preliminary data.</text>
</comment>
<dbReference type="GO" id="GO:0009039">
    <property type="term" value="F:urease activity"/>
    <property type="evidence" value="ECO:0007669"/>
    <property type="project" value="UniProtKB-EC"/>
</dbReference>
<dbReference type="Proteomes" id="UP000664052">
    <property type="component" value="Unassembled WGS sequence"/>
</dbReference>
<gene>
    <name evidence="6" type="primary">ureA</name>
    <name evidence="6" type="ORF">JYK02_23980</name>
</gene>
<comment type="pathway">
    <text evidence="1">Nitrogen metabolism; urea degradation; CO(2) and NH(3) from urea (urease route): step 1/1.</text>
</comment>
<dbReference type="EC" id="3.5.1.5" evidence="2"/>
<dbReference type="SUPFAM" id="SSF51278">
    <property type="entry name" value="Urease, beta-subunit"/>
    <property type="match status" value="1"/>
</dbReference>
<protein>
    <recommendedName>
        <fullName evidence="2">urease</fullName>
        <ecNumber evidence="2">3.5.1.5</ecNumber>
    </recommendedName>
</protein>
<sequence length="267" mass="28504">MHLSPRDVDKLLLHQAGVVAQKRLARGLRLNYPEAVALIATQLLEYIRDGRSVAELMDLGRRFLGRAQVMDGVPEMLAEVQVEGAFPDGTKLVTVHHPVVAEHGDLSLALYGSFLPVPPLERFSVPAASPEGAPGQVRAQEGAVELNAGRKAITLRVTHRGDRPVQVGSHYAFAETNRALVFDRGRAYGHRLDIPAGTAVRFEPGEVKTVSLVPIAGEQVVRGGNALGSGKVSDAGRAQLLAAVRAQGFGHQAEADEPDSQEGEGRS</sequence>
<dbReference type="Gene3D" id="3.30.280.10">
    <property type="entry name" value="Urease, gamma-like subunit"/>
    <property type="match status" value="1"/>
</dbReference>
<dbReference type="NCBIfam" id="TIGR00192">
    <property type="entry name" value="urease_beta"/>
    <property type="match status" value="1"/>
</dbReference>
<name>A0ABS3DGX8_9BACT</name>
<dbReference type="CDD" id="cd00390">
    <property type="entry name" value="Urease_gamma"/>
    <property type="match status" value="1"/>
</dbReference>
<accession>A0ABS3DGX8</accession>
<dbReference type="PANTHER" id="PTHR33569">
    <property type="entry name" value="UREASE"/>
    <property type="match status" value="1"/>
</dbReference>
<dbReference type="Pfam" id="PF00699">
    <property type="entry name" value="Urease_beta"/>
    <property type="match status" value="1"/>
</dbReference>
<dbReference type="InterPro" id="IPR036461">
    <property type="entry name" value="Urease_betasu_sf"/>
</dbReference>
<organism evidence="6 7">
    <name type="scientific">Corallococcus macrosporus</name>
    <dbReference type="NCBI Taxonomy" id="35"/>
    <lineage>
        <taxon>Bacteria</taxon>
        <taxon>Pseudomonadati</taxon>
        <taxon>Myxococcota</taxon>
        <taxon>Myxococcia</taxon>
        <taxon>Myxococcales</taxon>
        <taxon>Cystobacterineae</taxon>
        <taxon>Myxococcaceae</taxon>
        <taxon>Corallococcus</taxon>
    </lineage>
</organism>
<dbReference type="EMBL" id="JAFIMU010000007">
    <property type="protein sequence ID" value="MBN8230578.1"/>
    <property type="molecule type" value="Genomic_DNA"/>
</dbReference>
<dbReference type="InterPro" id="IPR050069">
    <property type="entry name" value="Urease_subunit"/>
</dbReference>
<evidence type="ECO:0000313" key="7">
    <source>
        <dbReference type="Proteomes" id="UP000664052"/>
    </source>
</evidence>
<feature type="region of interest" description="Disordered" evidence="5">
    <location>
        <begin position="248"/>
        <end position="267"/>
    </location>
</feature>
<dbReference type="PANTHER" id="PTHR33569:SF1">
    <property type="entry name" value="UREASE"/>
    <property type="match status" value="1"/>
</dbReference>
<evidence type="ECO:0000256" key="1">
    <source>
        <dbReference type="ARBA" id="ARBA00004897"/>
    </source>
</evidence>
<comment type="catalytic activity">
    <reaction evidence="4">
        <text>urea + 2 H2O + H(+) = hydrogencarbonate + 2 NH4(+)</text>
        <dbReference type="Rhea" id="RHEA:20557"/>
        <dbReference type="ChEBI" id="CHEBI:15377"/>
        <dbReference type="ChEBI" id="CHEBI:15378"/>
        <dbReference type="ChEBI" id="CHEBI:16199"/>
        <dbReference type="ChEBI" id="CHEBI:17544"/>
        <dbReference type="ChEBI" id="CHEBI:28938"/>
        <dbReference type="EC" id="3.5.1.5"/>
    </reaction>
</comment>
<dbReference type="PIRSF" id="PIRSF001225">
    <property type="entry name" value="Urease_gammabeta"/>
    <property type="match status" value="1"/>
</dbReference>
<dbReference type="RefSeq" id="WP_207054315.1">
    <property type="nucleotide sequence ID" value="NZ_JAFIMU010000007.1"/>
</dbReference>
<evidence type="ECO:0000256" key="2">
    <source>
        <dbReference type="ARBA" id="ARBA00012934"/>
    </source>
</evidence>
<dbReference type="NCBIfam" id="NF009671">
    <property type="entry name" value="PRK13192.1"/>
    <property type="match status" value="1"/>
</dbReference>
<dbReference type="NCBIfam" id="NF009682">
    <property type="entry name" value="PRK13203.1"/>
    <property type="match status" value="1"/>
</dbReference>
<dbReference type="InterPro" id="IPR002026">
    <property type="entry name" value="Urease_gamma/gamma-beta_su"/>
</dbReference>
<keyword evidence="7" id="KW-1185">Reference proteome</keyword>
<dbReference type="NCBIfam" id="TIGR00193">
    <property type="entry name" value="urease_gam"/>
    <property type="match status" value="1"/>
</dbReference>
<evidence type="ECO:0000256" key="3">
    <source>
        <dbReference type="ARBA" id="ARBA00022801"/>
    </source>
</evidence>